<dbReference type="EMBL" id="CABFNP030000530">
    <property type="protein sequence ID" value="CAI6039929.1"/>
    <property type="molecule type" value="Genomic_DNA"/>
</dbReference>
<evidence type="ECO:0000256" key="1">
    <source>
        <dbReference type="SAM" id="MobiDB-lite"/>
    </source>
</evidence>
<name>A0AA35LRT0_9HYPO</name>
<feature type="region of interest" description="Disordered" evidence="1">
    <location>
        <begin position="1"/>
        <end position="43"/>
    </location>
</feature>
<proteinExistence type="predicted"/>
<organism evidence="2 3">
    <name type="scientific">Clonostachys chloroleuca</name>
    <dbReference type="NCBI Taxonomy" id="1926264"/>
    <lineage>
        <taxon>Eukaryota</taxon>
        <taxon>Fungi</taxon>
        <taxon>Dikarya</taxon>
        <taxon>Ascomycota</taxon>
        <taxon>Pezizomycotina</taxon>
        <taxon>Sordariomycetes</taxon>
        <taxon>Hypocreomycetidae</taxon>
        <taxon>Hypocreales</taxon>
        <taxon>Bionectriaceae</taxon>
        <taxon>Clonostachys</taxon>
    </lineage>
</organism>
<accession>A0AA35LRT0</accession>
<reference evidence="2" key="1">
    <citation type="submission" date="2023-01" db="EMBL/GenBank/DDBJ databases">
        <authorList>
            <person name="Piombo E."/>
        </authorList>
    </citation>
    <scope>NUCLEOTIDE SEQUENCE</scope>
</reference>
<protein>
    <submittedName>
        <fullName evidence="2">Uncharacterized protein</fullName>
    </submittedName>
</protein>
<dbReference type="AlphaFoldDB" id="A0AA35LRT0"/>
<gene>
    <name evidence="2" type="ORF">CCHLO57077_00017884</name>
</gene>
<sequence>MTPLKSLAPPQAATTSSNKDSIGGTRGEHDNSEARTTTSTEDVIVHPRDPNVIILWRDYDENIRLQSYARQLAWEMAKEKERSKNSAAKFVNDAGDVVSGIGPAIKPTRPPVPLYALHRKRSMPGKAGRENDNGAAANPPVSMGKSSSKRA</sequence>
<evidence type="ECO:0000313" key="3">
    <source>
        <dbReference type="Proteomes" id="UP001160390"/>
    </source>
</evidence>
<evidence type="ECO:0000313" key="2">
    <source>
        <dbReference type="EMBL" id="CAI6039929.1"/>
    </source>
</evidence>
<feature type="region of interest" description="Disordered" evidence="1">
    <location>
        <begin position="97"/>
        <end position="151"/>
    </location>
</feature>
<dbReference type="Proteomes" id="UP001160390">
    <property type="component" value="Unassembled WGS sequence"/>
</dbReference>
<comment type="caution">
    <text evidence="2">The sequence shown here is derived from an EMBL/GenBank/DDBJ whole genome shotgun (WGS) entry which is preliminary data.</text>
</comment>
<keyword evidence="3" id="KW-1185">Reference proteome</keyword>